<dbReference type="PANTHER" id="PTHR42893">
    <property type="entry name" value="PROTEIN DETOXIFICATION 44, CHLOROPLASTIC-RELATED"/>
    <property type="match status" value="1"/>
</dbReference>
<accession>A0ABC8XWF8</accession>
<evidence type="ECO:0000256" key="5">
    <source>
        <dbReference type="ARBA" id="ARBA00023136"/>
    </source>
</evidence>
<organism evidence="7 8">
    <name type="scientific">Urochloa decumbens</name>
    <dbReference type="NCBI Taxonomy" id="240449"/>
    <lineage>
        <taxon>Eukaryota</taxon>
        <taxon>Viridiplantae</taxon>
        <taxon>Streptophyta</taxon>
        <taxon>Embryophyta</taxon>
        <taxon>Tracheophyta</taxon>
        <taxon>Spermatophyta</taxon>
        <taxon>Magnoliopsida</taxon>
        <taxon>Liliopsida</taxon>
        <taxon>Poales</taxon>
        <taxon>Poaceae</taxon>
        <taxon>PACMAD clade</taxon>
        <taxon>Panicoideae</taxon>
        <taxon>Panicodae</taxon>
        <taxon>Paniceae</taxon>
        <taxon>Melinidinae</taxon>
        <taxon>Urochloa</taxon>
    </lineage>
</organism>
<feature type="transmembrane region" description="Helical" evidence="6">
    <location>
        <begin position="322"/>
        <end position="344"/>
    </location>
</feature>
<dbReference type="AlphaFoldDB" id="A0ABC8XWF8"/>
<keyword evidence="3 6" id="KW-0812">Transmembrane</keyword>
<comment type="subcellular location">
    <subcellularLocation>
        <location evidence="1">Membrane</location>
        <topology evidence="1">Multi-pass membrane protein</topology>
    </subcellularLocation>
</comment>
<feature type="transmembrane region" description="Helical" evidence="6">
    <location>
        <begin position="364"/>
        <end position="388"/>
    </location>
</feature>
<evidence type="ECO:0000256" key="4">
    <source>
        <dbReference type="ARBA" id="ARBA00022989"/>
    </source>
</evidence>
<dbReference type="InterPro" id="IPR044644">
    <property type="entry name" value="DinF-like"/>
</dbReference>
<feature type="transmembrane region" description="Helical" evidence="6">
    <location>
        <begin position="453"/>
        <end position="477"/>
    </location>
</feature>
<protein>
    <recommendedName>
        <fullName evidence="6">Protein DETOXIFICATION</fullName>
    </recommendedName>
    <alternativeName>
        <fullName evidence="6">Multidrug and toxic compound extrusion protein</fullName>
    </alternativeName>
</protein>
<feature type="transmembrane region" description="Helical" evidence="6">
    <location>
        <begin position="222"/>
        <end position="242"/>
    </location>
</feature>
<evidence type="ECO:0000256" key="1">
    <source>
        <dbReference type="ARBA" id="ARBA00004141"/>
    </source>
</evidence>
<feature type="transmembrane region" description="Helical" evidence="6">
    <location>
        <begin position="283"/>
        <end position="301"/>
    </location>
</feature>
<name>A0ABC8XWF8_9POAL</name>
<evidence type="ECO:0000313" key="8">
    <source>
        <dbReference type="Proteomes" id="UP001497457"/>
    </source>
</evidence>
<proteinExistence type="inferred from homology"/>
<dbReference type="Pfam" id="PF01554">
    <property type="entry name" value="MatE"/>
    <property type="match status" value="1"/>
</dbReference>
<keyword evidence="8" id="KW-1185">Reference proteome</keyword>
<dbReference type="InterPro" id="IPR002528">
    <property type="entry name" value="MATE_fam"/>
</dbReference>
<feature type="transmembrane region" description="Helical" evidence="6">
    <location>
        <begin position="254"/>
        <end position="277"/>
    </location>
</feature>
<keyword evidence="4 6" id="KW-1133">Transmembrane helix</keyword>
<dbReference type="NCBIfam" id="TIGR00797">
    <property type="entry name" value="matE"/>
    <property type="match status" value="1"/>
</dbReference>
<evidence type="ECO:0000256" key="6">
    <source>
        <dbReference type="RuleBase" id="RU004914"/>
    </source>
</evidence>
<feature type="transmembrane region" description="Helical" evidence="6">
    <location>
        <begin position="181"/>
        <end position="202"/>
    </location>
</feature>
<keyword evidence="5 6" id="KW-0472">Membrane</keyword>
<dbReference type="EMBL" id="OZ075125">
    <property type="protein sequence ID" value="CAL4934199.1"/>
    <property type="molecule type" value="Genomic_DNA"/>
</dbReference>
<evidence type="ECO:0000256" key="3">
    <source>
        <dbReference type="ARBA" id="ARBA00022692"/>
    </source>
</evidence>
<comment type="caution">
    <text evidence="6">Lacks conserved residue(s) required for the propagation of feature annotation.</text>
</comment>
<reference evidence="7" key="1">
    <citation type="submission" date="2024-10" db="EMBL/GenBank/DDBJ databases">
        <authorList>
            <person name="Ryan C."/>
        </authorList>
    </citation>
    <scope>NUCLEOTIDE SEQUENCE [LARGE SCALE GENOMIC DNA]</scope>
</reference>
<evidence type="ECO:0000313" key="7">
    <source>
        <dbReference type="EMBL" id="CAL4934199.1"/>
    </source>
</evidence>
<gene>
    <name evidence="7" type="ORF">URODEC1_LOCUS28530</name>
</gene>
<comment type="similarity">
    <text evidence="2 6">Belongs to the multi antimicrobial extrusion (MATE) (TC 2.A.66.1) family.</text>
</comment>
<dbReference type="GO" id="GO:0016020">
    <property type="term" value="C:membrane"/>
    <property type="evidence" value="ECO:0007669"/>
    <property type="project" value="UniProtKB-SubCell"/>
</dbReference>
<dbReference type="PANTHER" id="PTHR42893:SF20">
    <property type="entry name" value="PROTEIN DETOXIFICATION"/>
    <property type="match status" value="1"/>
</dbReference>
<dbReference type="Proteomes" id="UP001497457">
    <property type="component" value="Chromosome 15b"/>
</dbReference>
<sequence length="480" mass="52118">MHTGAASFSEESLLDRSAGADAMEGGADEHHHPLSVFFRDARLAFRWDELGQEIMGIAVPGALALMADPVASLVDTAFIGHIGPVELGAVGVSIAVFNQVSRIAIFPLVSVTTSFVAEEDAMSNCRDTDKINQENEHYVSGSEMEELISPEEASASTSKSSFETDSCEINMEQKRKNIPSVSTALLLGGVLGLLETLLLVLSAKPILGYMGVTPDSAMMKPALQYLVLRSLGAPAVLLSLAMQGVFRGLKDTKTPLYATVAGDAMNIVLDPIFMFVFQYGVRGAAIAHVLSQYFIASILLWRLRLQIDLLPPSLKHMQFGRFLRNGFLLLARVIAATCCVTLSASMAARLGSTPMAAFQICLQTWLACSLLADGLAFAGQAILASAFARKDYPKATATASRVLQDLGYLRLIRVYCIISTLEYRLSVLLNQSTLWLLFLMVSTMERQILDMLLIQWSLSLLSVSFAYSLLQVIVVLLEFG</sequence>
<evidence type="ECO:0000256" key="2">
    <source>
        <dbReference type="ARBA" id="ARBA00010199"/>
    </source>
</evidence>